<feature type="region of interest" description="Disordered" evidence="1">
    <location>
        <begin position="33"/>
        <end position="57"/>
    </location>
</feature>
<evidence type="ECO:0000256" key="1">
    <source>
        <dbReference type="SAM" id="MobiDB-lite"/>
    </source>
</evidence>
<proteinExistence type="predicted"/>
<sequence length="436" mass="50068">MKEFCADVDKFMEDSKMTLKNGDMKRFWDEKEKTNAEIKSDDEGKHGESSENKEEGLKWWNTKERKLKVKEILRKREEENQKSKDTKNIEIVKEDSKERKETSSSQGVYDLLNLKTCPPILLSDMKSYPKNEDISLKSVKIEANDEDRSSRLFNPLFDEMNRKNDTSDQFGKISKSISTELLNFEEREKIVEDSSDADAIPSDCETVKNKSVRIEILEANPVSVASFDNDDEVSESESVKTVINKYEINEQGNVDTDIRKEESLTVNEAQNNTKHLDTKPDDAAISSSLEKCQSFKSHKRSLNCEYLNVASKKSHLIEEMDAEGDSSNRKTTSALSEKCRRHFMKEARKFTKKESPLIDKCIESLITNRNSEGNWKVKCNQEDFLNFTATSLNSDFPSGKTKDNSSEQSRVRSKKISENQEIVKESELFSRQQSGK</sequence>
<gene>
    <name evidence="2" type="ORF">K0M31_006576</name>
</gene>
<protein>
    <submittedName>
        <fullName evidence="2">Uncharacterized protein</fullName>
    </submittedName>
</protein>
<keyword evidence="3" id="KW-1185">Reference proteome</keyword>
<comment type="caution">
    <text evidence="2">The sequence shown here is derived from an EMBL/GenBank/DDBJ whole genome shotgun (WGS) entry which is preliminary data.</text>
</comment>
<feature type="compositionally biased region" description="Basic and acidic residues" evidence="1">
    <location>
        <begin position="74"/>
        <end position="102"/>
    </location>
</feature>
<accession>A0AA40KL27</accession>
<feature type="region of interest" description="Disordered" evidence="1">
    <location>
        <begin position="74"/>
        <end position="107"/>
    </location>
</feature>
<evidence type="ECO:0000313" key="3">
    <source>
        <dbReference type="Proteomes" id="UP001177670"/>
    </source>
</evidence>
<name>A0AA40KL27_9HYME</name>
<dbReference type="EMBL" id="JAHYIQ010000018">
    <property type="protein sequence ID" value="KAK1124201.1"/>
    <property type="molecule type" value="Genomic_DNA"/>
</dbReference>
<dbReference type="AlphaFoldDB" id="A0AA40KL27"/>
<evidence type="ECO:0000313" key="2">
    <source>
        <dbReference type="EMBL" id="KAK1124201.1"/>
    </source>
</evidence>
<feature type="region of interest" description="Disordered" evidence="1">
    <location>
        <begin position="393"/>
        <end position="436"/>
    </location>
</feature>
<feature type="compositionally biased region" description="Basic and acidic residues" evidence="1">
    <location>
        <begin position="415"/>
        <end position="428"/>
    </location>
</feature>
<organism evidence="2 3">
    <name type="scientific">Melipona bicolor</name>
    <dbReference type="NCBI Taxonomy" id="60889"/>
    <lineage>
        <taxon>Eukaryota</taxon>
        <taxon>Metazoa</taxon>
        <taxon>Ecdysozoa</taxon>
        <taxon>Arthropoda</taxon>
        <taxon>Hexapoda</taxon>
        <taxon>Insecta</taxon>
        <taxon>Pterygota</taxon>
        <taxon>Neoptera</taxon>
        <taxon>Endopterygota</taxon>
        <taxon>Hymenoptera</taxon>
        <taxon>Apocrita</taxon>
        <taxon>Aculeata</taxon>
        <taxon>Apoidea</taxon>
        <taxon>Anthophila</taxon>
        <taxon>Apidae</taxon>
        <taxon>Melipona</taxon>
    </lineage>
</organism>
<reference evidence="2" key="1">
    <citation type="submission" date="2021-10" db="EMBL/GenBank/DDBJ databases">
        <title>Melipona bicolor Genome sequencing and assembly.</title>
        <authorList>
            <person name="Araujo N.S."/>
            <person name="Arias M.C."/>
        </authorList>
    </citation>
    <scope>NUCLEOTIDE SEQUENCE</scope>
    <source>
        <strain evidence="2">USP_2M_L1-L4_2017</strain>
        <tissue evidence="2">Whole body</tissue>
    </source>
</reference>
<dbReference type="Proteomes" id="UP001177670">
    <property type="component" value="Unassembled WGS sequence"/>
</dbReference>